<gene>
    <name evidence="10" type="primary">LOC115461516</name>
</gene>
<feature type="domain" description="GDNF/GAS1" evidence="8">
    <location>
        <begin position="127"/>
        <end position="204"/>
    </location>
</feature>
<evidence type="ECO:0000256" key="6">
    <source>
        <dbReference type="SAM" id="MobiDB-lite"/>
    </source>
</evidence>
<feature type="compositionally biased region" description="Acidic residues" evidence="6">
    <location>
        <begin position="211"/>
        <end position="235"/>
    </location>
</feature>
<dbReference type="InterPro" id="IPR016017">
    <property type="entry name" value="GDNF/GAS1"/>
</dbReference>
<evidence type="ECO:0000313" key="10">
    <source>
        <dbReference type="RefSeq" id="XP_030047234.1"/>
    </source>
</evidence>
<evidence type="ECO:0000256" key="3">
    <source>
        <dbReference type="ARBA" id="ARBA00022729"/>
    </source>
</evidence>
<dbReference type="Pfam" id="PF02351">
    <property type="entry name" value="GDNF"/>
    <property type="match status" value="1"/>
</dbReference>
<dbReference type="KEGG" id="muo:115461516"/>
<comment type="subcellular location">
    <subcellularLocation>
        <location evidence="1">Cell membrane</location>
    </subcellularLocation>
</comment>
<keyword evidence="9" id="KW-1185">Reference proteome</keyword>
<evidence type="ECO:0000256" key="5">
    <source>
        <dbReference type="ARBA" id="ARBA00023180"/>
    </source>
</evidence>
<dbReference type="GO" id="GO:0051726">
    <property type="term" value="P:regulation of cell cycle"/>
    <property type="evidence" value="ECO:0007669"/>
    <property type="project" value="InterPro"/>
</dbReference>
<dbReference type="RefSeq" id="XP_030047234.1">
    <property type="nucleotide sequence ID" value="XM_030191374.1"/>
</dbReference>
<evidence type="ECO:0000259" key="8">
    <source>
        <dbReference type="SMART" id="SM00907"/>
    </source>
</evidence>
<evidence type="ECO:0000256" key="4">
    <source>
        <dbReference type="ARBA" id="ARBA00023136"/>
    </source>
</evidence>
<protein>
    <submittedName>
        <fullName evidence="10">Growth arrest-specific protein 1-like</fullName>
    </submittedName>
</protein>
<keyword evidence="4" id="KW-0472">Membrane</keyword>
<dbReference type="PANTHER" id="PTHR16840:SF8">
    <property type="entry name" value="GROWTH ARREST-SPECIFIC PROTEIN 1-LIKE"/>
    <property type="match status" value="1"/>
</dbReference>
<dbReference type="PANTHER" id="PTHR16840">
    <property type="entry name" value="GROWTH ARREST-SPECIFIC PROTEIN 1"/>
    <property type="match status" value="1"/>
</dbReference>
<dbReference type="InterPro" id="IPR039596">
    <property type="entry name" value="GAS1"/>
</dbReference>
<sequence>MRRCRRCEGNKRFGALGWLLLVHWLFFCTGAGSVGPCWETLLRCQEDSTCASAYGQYQAACEPVLQSDGHLPTSCPSHCIGALVRLNETRAGAALESCECGTDARCRHLKAVIEPCLPRPAAAGLGCMDARRRCEQEPACGTTLSAYLSRCGQLFNGRRCTAACRHTIRLLLATPPGPRLAHCICDGVERPFCEVLKGNMGRLCFLGSQDEGNEPAEEEEEEAVEEDEEEGPEEASEPKGAGGDHAQVRSTAPPESLGSTLLLLVLLLQLFCHLFI</sequence>
<dbReference type="OrthoDB" id="5950623at2759"/>
<feature type="chain" id="PRO_5027581601" evidence="7">
    <location>
        <begin position="34"/>
        <end position="276"/>
    </location>
</feature>
<reference evidence="10" key="1">
    <citation type="submission" date="2025-08" db="UniProtKB">
        <authorList>
            <consortium name="RefSeq"/>
        </authorList>
    </citation>
    <scope>IDENTIFICATION</scope>
</reference>
<feature type="region of interest" description="Disordered" evidence="6">
    <location>
        <begin position="208"/>
        <end position="252"/>
    </location>
</feature>
<dbReference type="AlphaFoldDB" id="A0A6P7XAT1"/>
<keyword evidence="3 7" id="KW-0732">Signal</keyword>
<name>A0A6P7XAT1_9AMPH</name>
<evidence type="ECO:0000256" key="2">
    <source>
        <dbReference type="ARBA" id="ARBA00022475"/>
    </source>
</evidence>
<organism evidence="9 10">
    <name type="scientific">Microcaecilia unicolor</name>
    <dbReference type="NCBI Taxonomy" id="1415580"/>
    <lineage>
        <taxon>Eukaryota</taxon>
        <taxon>Metazoa</taxon>
        <taxon>Chordata</taxon>
        <taxon>Craniata</taxon>
        <taxon>Vertebrata</taxon>
        <taxon>Euteleostomi</taxon>
        <taxon>Amphibia</taxon>
        <taxon>Gymnophiona</taxon>
        <taxon>Siphonopidae</taxon>
        <taxon>Microcaecilia</taxon>
    </lineage>
</organism>
<dbReference type="SMART" id="SM00907">
    <property type="entry name" value="GDNF"/>
    <property type="match status" value="2"/>
</dbReference>
<evidence type="ECO:0000313" key="9">
    <source>
        <dbReference type="Proteomes" id="UP000515156"/>
    </source>
</evidence>
<evidence type="ECO:0000256" key="7">
    <source>
        <dbReference type="SAM" id="SignalP"/>
    </source>
</evidence>
<feature type="signal peptide" evidence="7">
    <location>
        <begin position="1"/>
        <end position="33"/>
    </location>
</feature>
<dbReference type="Proteomes" id="UP000515156">
    <property type="component" value="Chromosome 1"/>
</dbReference>
<dbReference type="GO" id="GO:0005886">
    <property type="term" value="C:plasma membrane"/>
    <property type="evidence" value="ECO:0007669"/>
    <property type="project" value="UniProtKB-SubCell"/>
</dbReference>
<feature type="domain" description="GDNF/GAS1" evidence="8">
    <location>
        <begin position="37"/>
        <end position="116"/>
    </location>
</feature>
<evidence type="ECO:0000256" key="1">
    <source>
        <dbReference type="ARBA" id="ARBA00004236"/>
    </source>
</evidence>
<proteinExistence type="predicted"/>
<keyword evidence="2" id="KW-1003">Cell membrane</keyword>
<dbReference type="GeneID" id="115461516"/>
<accession>A0A6P7XAT1</accession>
<dbReference type="InParanoid" id="A0A6P7XAT1"/>
<keyword evidence="5" id="KW-0325">Glycoprotein</keyword>